<sequence>MELTVAVSGSKEVAAALAAFPGKAHRACAIALNKAGKLVKEAEVAEMKSVFDNPTRYTLNSLQLTPATKSDLKATVWFKEPGRMGAHYLVPQVDGGQRKLKGFERAIGEGELVPALGAKLNQYGNVSPGQIRQILSVLGKAETSAGYSANITDRSRRRNTKERDYVVIDRRQRGNLPLGVYQRFQTGAGFGAKTKRTFLDRSKSYQRGSRKQAVRDPRTGRFVKWFGQSSVFWEGSQIQSVIRARGLRPVLLTGRTGRRVKPLLDFYGVAHRTFNQHFEPMFKATLDTFLKS</sequence>
<proteinExistence type="predicted"/>
<accession>A0A7U3YJ95</accession>
<gene>
    <name evidence="1" type="ordered locus">Despr_0221</name>
</gene>
<dbReference type="Proteomes" id="UP000006365">
    <property type="component" value="Chromosome"/>
</dbReference>
<name>A0A7U3YJ95_DESPD</name>
<reference evidence="1 2" key="1">
    <citation type="journal article" date="2011" name="Stand. Genomic Sci.">
        <title>Complete genome sequence of Desulfobulbus propionicus type strain (1pr3).</title>
        <authorList>
            <person name="Pagani I."/>
            <person name="Lapidus A."/>
            <person name="Nolan M."/>
            <person name="Lucas S."/>
            <person name="Hammon N."/>
            <person name="Deshpande S."/>
            <person name="Cheng J.F."/>
            <person name="Chertkov O."/>
            <person name="Davenport K."/>
            <person name="Tapia R."/>
            <person name="Han C."/>
            <person name="Goodwin L."/>
            <person name="Pitluck S."/>
            <person name="Liolios K."/>
            <person name="Mavromatis K."/>
            <person name="Ivanova N."/>
            <person name="Mikhailova N."/>
            <person name="Pati A."/>
            <person name="Chen A."/>
            <person name="Palaniappan K."/>
            <person name="Land M."/>
            <person name="Hauser L."/>
            <person name="Chang Y.J."/>
            <person name="Jeffries C.D."/>
            <person name="Detter J.C."/>
            <person name="Brambilla E."/>
            <person name="Kannan K.P."/>
            <person name="Djao O.D."/>
            <person name="Rohde M."/>
            <person name="Pukall R."/>
            <person name="Spring S."/>
            <person name="Goker M."/>
            <person name="Sikorski J."/>
            <person name="Woyke T."/>
            <person name="Bristow J."/>
            <person name="Eisen J.A."/>
            <person name="Markowitz V."/>
            <person name="Hugenholtz P."/>
            <person name="Kyrpides N.C."/>
            <person name="Klenk H.P."/>
        </authorList>
    </citation>
    <scope>NUCLEOTIDE SEQUENCE [LARGE SCALE GENOMIC DNA]</scope>
    <source>
        <strain evidence="2">ATCC 33891 / DSM 2032 / 1pr3</strain>
    </source>
</reference>
<dbReference type="AlphaFoldDB" id="A0A7U3YJ95"/>
<evidence type="ECO:0000313" key="2">
    <source>
        <dbReference type="Proteomes" id="UP000006365"/>
    </source>
</evidence>
<keyword evidence="2" id="KW-1185">Reference proteome</keyword>
<dbReference type="EMBL" id="CP002364">
    <property type="protein sequence ID" value="ADW16409.1"/>
    <property type="molecule type" value="Genomic_DNA"/>
</dbReference>
<dbReference type="KEGG" id="dpr:Despr_0221"/>
<organism evidence="1 2">
    <name type="scientific">Desulfobulbus propionicus (strain ATCC 33891 / DSM 2032 / VKM B-1956 / 1pr3)</name>
    <dbReference type="NCBI Taxonomy" id="577650"/>
    <lineage>
        <taxon>Bacteria</taxon>
        <taxon>Pseudomonadati</taxon>
        <taxon>Thermodesulfobacteriota</taxon>
        <taxon>Desulfobulbia</taxon>
        <taxon>Desulfobulbales</taxon>
        <taxon>Desulfobulbaceae</taxon>
        <taxon>Desulfobulbus</taxon>
    </lineage>
</organism>
<evidence type="ECO:0000313" key="1">
    <source>
        <dbReference type="EMBL" id="ADW16409.1"/>
    </source>
</evidence>
<protein>
    <submittedName>
        <fullName evidence="1">Uncharacterized protein</fullName>
    </submittedName>
</protein>
<dbReference type="RefSeq" id="WP_015722957.1">
    <property type="nucleotide sequence ID" value="NC_014972.1"/>
</dbReference>